<sequence length="249" mass="27292">MNAVVEDAAPGGMSWTRFKAFAVDTGQWIWGTAQGAFNTKAMISQIIVDAIVGMIPLVGDATAVRDLIAVSAGLIDEPEKRDDKWEWALLVVLLLALIPVFGGVAKGVGRLVISGVRTSEATAKLAKDIVEVLNRIGHGNAEKWLLELRFADYQAKVVDVLNRYTSAMIDGITTIRKRMVLSAGLANRLDWLSQGMQWLKKEGVKRIPDAVKELDQKLREVHRPPPTSCVNWAGKSPLRRSPSRGPTSR</sequence>
<evidence type="ECO:0000313" key="4">
    <source>
        <dbReference type="Proteomes" id="UP000036959"/>
    </source>
</evidence>
<dbReference type="OrthoDB" id="7324255at2"/>
<keyword evidence="2" id="KW-0812">Transmembrane</keyword>
<dbReference type="CDD" id="cd20746">
    <property type="entry name" value="FIX_Ntox15_NUC_DUF4112_RhsA-like"/>
    <property type="match status" value="1"/>
</dbReference>
<evidence type="ECO:0000313" key="3">
    <source>
        <dbReference type="EMBL" id="KND58031.1"/>
    </source>
</evidence>
<keyword evidence="2" id="KW-0472">Membrane</keyword>
<feature type="transmembrane region" description="Helical" evidence="2">
    <location>
        <begin position="87"/>
        <end position="105"/>
    </location>
</feature>
<keyword evidence="4" id="KW-1185">Reference proteome</keyword>
<dbReference type="EMBL" id="LFJJ01000201">
    <property type="protein sequence ID" value="KND58031.1"/>
    <property type="molecule type" value="Genomic_DNA"/>
</dbReference>
<dbReference type="InterPro" id="IPR049802">
    <property type="entry name" value="RhsC-like_FIX"/>
</dbReference>
<dbReference type="RefSeq" id="WP_157056209.1">
    <property type="nucleotide sequence ID" value="NZ_LFJJ01000201.1"/>
</dbReference>
<evidence type="ECO:0000256" key="1">
    <source>
        <dbReference type="SAM" id="MobiDB-lite"/>
    </source>
</evidence>
<dbReference type="Proteomes" id="UP000036959">
    <property type="component" value="Unassembled WGS sequence"/>
</dbReference>
<proteinExistence type="predicted"/>
<dbReference type="PATRIC" id="fig|242163.4.peg.2801"/>
<accession>A0A0L0M6X2</accession>
<organism evidence="3 4">
    <name type="scientific">Candidatus Burkholderia verschuerenii</name>
    <dbReference type="NCBI Taxonomy" id="242163"/>
    <lineage>
        <taxon>Bacteria</taxon>
        <taxon>Pseudomonadati</taxon>
        <taxon>Pseudomonadota</taxon>
        <taxon>Betaproteobacteria</taxon>
        <taxon>Burkholderiales</taxon>
        <taxon>Burkholderiaceae</taxon>
        <taxon>Burkholderia</taxon>
    </lineage>
</organism>
<name>A0A0L0M6X2_9BURK</name>
<comment type="caution">
    <text evidence="3">The sequence shown here is derived from an EMBL/GenBank/DDBJ whole genome shotgun (WGS) entry which is preliminary data.</text>
</comment>
<protein>
    <submittedName>
        <fullName evidence="3">Uncharacterized protein</fullName>
    </submittedName>
</protein>
<dbReference type="AlphaFoldDB" id="A0A0L0M6X2"/>
<gene>
    <name evidence="3" type="ORF">BVER_00333</name>
</gene>
<evidence type="ECO:0000256" key="2">
    <source>
        <dbReference type="SAM" id="Phobius"/>
    </source>
</evidence>
<reference evidence="4" key="1">
    <citation type="submission" date="2015-06" db="EMBL/GenBank/DDBJ databases">
        <title>Comparative genomics of Burkholderia leaf nodule symbionts.</title>
        <authorList>
            <person name="Carlier A."/>
            <person name="Eberl L."/>
            <person name="Pinto-Carbo M."/>
        </authorList>
    </citation>
    <scope>NUCLEOTIDE SEQUENCE [LARGE SCALE GENOMIC DNA]</scope>
    <source>
        <strain evidence="4">UZHbot4</strain>
    </source>
</reference>
<keyword evidence="2" id="KW-1133">Transmembrane helix</keyword>
<feature type="region of interest" description="Disordered" evidence="1">
    <location>
        <begin position="217"/>
        <end position="249"/>
    </location>
</feature>